<feature type="region of interest" description="Disordered" evidence="1">
    <location>
        <begin position="125"/>
        <end position="155"/>
    </location>
</feature>
<organism evidence="2 3">
    <name type="scientific">Albula goreensis</name>
    <dbReference type="NCBI Taxonomy" id="1534307"/>
    <lineage>
        <taxon>Eukaryota</taxon>
        <taxon>Metazoa</taxon>
        <taxon>Chordata</taxon>
        <taxon>Craniata</taxon>
        <taxon>Vertebrata</taxon>
        <taxon>Euteleostomi</taxon>
        <taxon>Actinopterygii</taxon>
        <taxon>Neopterygii</taxon>
        <taxon>Teleostei</taxon>
        <taxon>Albuliformes</taxon>
        <taxon>Albulidae</taxon>
        <taxon>Albula</taxon>
    </lineage>
</organism>
<dbReference type="Proteomes" id="UP000829720">
    <property type="component" value="Unassembled WGS sequence"/>
</dbReference>
<gene>
    <name evidence="2" type="ORF">AGOR_G00030060</name>
</gene>
<evidence type="ECO:0000313" key="2">
    <source>
        <dbReference type="EMBL" id="KAI1903713.1"/>
    </source>
</evidence>
<name>A0A8T3E3A4_9TELE</name>
<dbReference type="AlphaFoldDB" id="A0A8T3E3A4"/>
<comment type="caution">
    <text evidence="2">The sequence shown here is derived from an EMBL/GenBank/DDBJ whole genome shotgun (WGS) entry which is preliminary data.</text>
</comment>
<feature type="compositionally biased region" description="Basic residues" evidence="1">
    <location>
        <begin position="125"/>
        <end position="134"/>
    </location>
</feature>
<accession>A0A8T3E3A4</accession>
<evidence type="ECO:0000313" key="3">
    <source>
        <dbReference type="Proteomes" id="UP000829720"/>
    </source>
</evidence>
<sequence length="253" mass="27661">MDCCFSRVSPRTTLYSEKDIITKMKTLIVIACLLEISLQAPTAQQTEGNEPASIEIFLPHGYQGSDFRRLQSTAAHGNPLGAGQNGYPGYASVEYLVPLAAAGQDSGIPAHLRNLFPPNAYVKQKHLHPSHRVHHDTGSPSPSAQHAPSQQTAPREASIEIIMPHGFQGQQFDFQHQLLSNSYHDLARALPQNQGHVSIEMLFPNARNGFGSPQHLESIPQSQGYIKHEIPQPPGAPSIEVMYPIQMAPQNAA</sequence>
<dbReference type="EMBL" id="JAERUA010000002">
    <property type="protein sequence ID" value="KAI1903713.1"/>
    <property type="molecule type" value="Genomic_DNA"/>
</dbReference>
<reference evidence="2" key="1">
    <citation type="submission" date="2021-01" db="EMBL/GenBank/DDBJ databases">
        <authorList>
            <person name="Zahm M."/>
            <person name="Roques C."/>
            <person name="Cabau C."/>
            <person name="Klopp C."/>
            <person name="Donnadieu C."/>
            <person name="Jouanno E."/>
            <person name="Lampietro C."/>
            <person name="Louis A."/>
            <person name="Herpin A."/>
            <person name="Echchiki A."/>
            <person name="Berthelot C."/>
            <person name="Parey E."/>
            <person name="Roest-Crollius H."/>
            <person name="Braasch I."/>
            <person name="Postlethwait J."/>
            <person name="Bobe J."/>
            <person name="Montfort J."/>
            <person name="Bouchez O."/>
            <person name="Begum T."/>
            <person name="Mejri S."/>
            <person name="Adams A."/>
            <person name="Chen W.-J."/>
            <person name="Guiguen Y."/>
        </authorList>
    </citation>
    <scope>NUCLEOTIDE SEQUENCE</scope>
    <source>
        <tissue evidence="2">Blood</tissue>
    </source>
</reference>
<dbReference type="OrthoDB" id="8926847at2759"/>
<evidence type="ECO:0000256" key="1">
    <source>
        <dbReference type="SAM" id="MobiDB-lite"/>
    </source>
</evidence>
<proteinExistence type="predicted"/>
<protein>
    <submittedName>
        <fullName evidence="2">Uncharacterized protein</fullName>
    </submittedName>
</protein>
<feature type="compositionally biased region" description="Low complexity" evidence="1">
    <location>
        <begin position="139"/>
        <end position="154"/>
    </location>
</feature>
<keyword evidence="3" id="KW-1185">Reference proteome</keyword>